<organism evidence="2 3">
    <name type="scientific">Lentinus tigrinus ALCF2SS1-6</name>
    <dbReference type="NCBI Taxonomy" id="1328759"/>
    <lineage>
        <taxon>Eukaryota</taxon>
        <taxon>Fungi</taxon>
        <taxon>Dikarya</taxon>
        <taxon>Basidiomycota</taxon>
        <taxon>Agaricomycotina</taxon>
        <taxon>Agaricomycetes</taxon>
        <taxon>Polyporales</taxon>
        <taxon>Polyporaceae</taxon>
        <taxon>Lentinus</taxon>
    </lineage>
</organism>
<proteinExistence type="predicted"/>
<sequence>MPDPTFPAHETYAKGLWPLGHGHALWCPEPSLLFGEVHLGDVGYLRDGHFLFIFNAMRSAADPVNQRGVPDDFEPFIPPTTASVQHCPDQITQKELHSRGMRSIAVSAGISASEAGASAAASFRYQCTTTSGALLYLRDHGHKTFLDCDRHIKKYMSMHVTSWYQFTTRRLGIDLEEQDLIFISGFTKTSIWAEVAFHNSQSNGELVVSGGCLAPLISGELRVSTSQCVDAAVSSRIGPPNRVAGPDGTGASADSDKHDQCIFLNYHRAKRRKLWRPRVMRAAAGPHDLPSHDSDNDSCASSLVSSLASEESVGLLRYNSFDPVAELLDYIMQHSEATVACASDRDLNTILLEQTIPDDLTCLLLSLSPSIAVDHQGLGTVRETVANALEPQPRRDSMSPGNETSDGFEFDLDMAMVDEEFSRIVNSSNSGIDSPWFNPFQACPSESQTFEFAPAPWSSQVPSPTRSPLTRSRSYSPQLSDSDSISEYDPDARTIRATKPSESGVREQENQPNRCK</sequence>
<accession>A0A5C2S8W4</accession>
<name>A0A5C2S8W4_9APHY</name>
<evidence type="ECO:0000256" key="1">
    <source>
        <dbReference type="SAM" id="MobiDB-lite"/>
    </source>
</evidence>
<protein>
    <submittedName>
        <fullName evidence="2">Uncharacterized protein</fullName>
    </submittedName>
</protein>
<dbReference type="STRING" id="1328759.A0A5C2S8W4"/>
<dbReference type="Proteomes" id="UP000313359">
    <property type="component" value="Unassembled WGS sequence"/>
</dbReference>
<dbReference type="EMBL" id="ML122269">
    <property type="protein sequence ID" value="RPD59667.1"/>
    <property type="molecule type" value="Genomic_DNA"/>
</dbReference>
<reference evidence="2" key="1">
    <citation type="journal article" date="2018" name="Genome Biol. Evol.">
        <title>Genomics and development of Lentinus tigrinus, a white-rot wood-decaying mushroom with dimorphic fruiting bodies.</title>
        <authorList>
            <person name="Wu B."/>
            <person name="Xu Z."/>
            <person name="Knudson A."/>
            <person name="Carlson A."/>
            <person name="Chen N."/>
            <person name="Kovaka S."/>
            <person name="LaButti K."/>
            <person name="Lipzen A."/>
            <person name="Pennachio C."/>
            <person name="Riley R."/>
            <person name="Schakwitz W."/>
            <person name="Umezawa K."/>
            <person name="Ohm R.A."/>
            <person name="Grigoriev I.V."/>
            <person name="Nagy L.G."/>
            <person name="Gibbons J."/>
            <person name="Hibbett D."/>
        </authorList>
    </citation>
    <scope>NUCLEOTIDE SEQUENCE [LARGE SCALE GENOMIC DNA]</scope>
    <source>
        <strain evidence="2">ALCF2SS1-6</strain>
    </source>
</reference>
<evidence type="ECO:0000313" key="3">
    <source>
        <dbReference type="Proteomes" id="UP000313359"/>
    </source>
</evidence>
<feature type="compositionally biased region" description="Low complexity" evidence="1">
    <location>
        <begin position="462"/>
        <end position="477"/>
    </location>
</feature>
<feature type="region of interest" description="Disordered" evidence="1">
    <location>
        <begin position="388"/>
        <end position="408"/>
    </location>
</feature>
<keyword evidence="3" id="KW-1185">Reference proteome</keyword>
<evidence type="ECO:0000313" key="2">
    <source>
        <dbReference type="EMBL" id="RPD59667.1"/>
    </source>
</evidence>
<gene>
    <name evidence="2" type="ORF">L227DRAFT_155181</name>
</gene>
<dbReference type="AlphaFoldDB" id="A0A5C2S8W4"/>
<dbReference type="OrthoDB" id="3222453at2759"/>
<feature type="region of interest" description="Disordered" evidence="1">
    <location>
        <begin position="453"/>
        <end position="516"/>
    </location>
</feature>